<dbReference type="InterPro" id="IPR004089">
    <property type="entry name" value="MCPsignal_dom"/>
</dbReference>
<dbReference type="PROSITE" id="PS50111">
    <property type="entry name" value="CHEMOTAXIS_TRANSDUC_2"/>
    <property type="match status" value="1"/>
</dbReference>
<evidence type="ECO:0000256" key="11">
    <source>
        <dbReference type="SAM" id="Phobius"/>
    </source>
</evidence>
<dbReference type="InterPro" id="IPR033479">
    <property type="entry name" value="dCache_1"/>
</dbReference>
<dbReference type="EMBL" id="JAKIJS010000001">
    <property type="protein sequence ID" value="MCF6138712.1"/>
    <property type="molecule type" value="Genomic_DNA"/>
</dbReference>
<keyword evidence="3" id="KW-0488">Methylation</keyword>
<keyword evidence="7 11" id="KW-0472">Membrane</keyword>
<reference evidence="14 15" key="1">
    <citation type="submission" date="2022-01" db="EMBL/GenBank/DDBJ databases">
        <title>Alkalihalobacillus sp. EGI L200015, a novel bacterium isolated from a salt lake sediment.</title>
        <authorList>
            <person name="Gao L."/>
            <person name="Fang B.-Z."/>
            <person name="Li W.-J."/>
        </authorList>
    </citation>
    <scope>NUCLEOTIDE SEQUENCE [LARGE SCALE GENOMIC DNA]</scope>
    <source>
        <strain evidence="14 15">KCTC 12718</strain>
    </source>
</reference>
<dbReference type="CDD" id="cd12912">
    <property type="entry name" value="PDC2_MCP_like"/>
    <property type="match status" value="1"/>
</dbReference>
<sequence>MKIGNRFGLGFIQKTLQRQILIPFLILIMLSGSIIAIVSYKFSVDLTSKELANSIEGQMVSMDHTFELFFQNNESTVNRLSSKELLMNYDGNTDDLMKEFGETSDANKSITNVYMGVEETGEMVLYPKTDLPDDFDPRTRPWYDMAVQNKGEVVWTEPYIDAASNTLTISAAKSVFNGNELVGVFSIDISANTLVDMVNEVKVGESGYAALLDKNGKFLAHPNESIIGKDQTKADYYKKMTKEGDQGVIFYTFQDADKVMGFTTNGTTGWKIIGAIGMDEFESKASVILLPILITLLIVIVLAVGVSIIISRKISKPIRKLQQSMKEVEQGNFVVEVDTDRKDEIGQLSASFQNMLSEMRNMMKKISSTSIHVTDASQTLVASAEENTASANEVATTMEQIASGANNQSELMEQNVIAANLLSDKIINVEQRSAQMLEESNRMQEASQKGMDMMNVLRSQSERTGTMTKEMVLAINSLNDRSNNISEIVNTISEIASQTNLLALNAAIEAARAGDQGRGFAVVADEVRKLAEQSEKALDQISGLITEMQGETQHTVSLINETSEVINSQGKSVDDTEMSFAEIRNTIKSNSDAITHVVEAMKQMVEQKDVISHNIENITAISQETAAGTEEVTASIEEQTASMEHLNKLAEELDQFAEEMRTELSKFTVEK</sequence>
<keyword evidence="5 11" id="KW-0812">Transmembrane</keyword>
<evidence type="ECO:0000259" key="13">
    <source>
        <dbReference type="PROSITE" id="PS50885"/>
    </source>
</evidence>
<dbReference type="CDD" id="cd12913">
    <property type="entry name" value="PDC1_MCP_like"/>
    <property type="match status" value="1"/>
</dbReference>
<comment type="caution">
    <text evidence="14">The sequence shown here is derived from an EMBL/GenBank/DDBJ whole genome shotgun (WGS) entry which is preliminary data.</text>
</comment>
<evidence type="ECO:0000313" key="14">
    <source>
        <dbReference type="EMBL" id="MCF6138712.1"/>
    </source>
</evidence>
<dbReference type="SUPFAM" id="SSF103190">
    <property type="entry name" value="Sensory domain-like"/>
    <property type="match status" value="1"/>
</dbReference>
<dbReference type="Gene3D" id="6.10.340.10">
    <property type="match status" value="1"/>
</dbReference>
<keyword evidence="4" id="KW-0145">Chemotaxis</keyword>
<dbReference type="Gene3D" id="3.30.450.20">
    <property type="entry name" value="PAS domain"/>
    <property type="match status" value="2"/>
</dbReference>
<dbReference type="Gene3D" id="1.10.287.950">
    <property type="entry name" value="Methyl-accepting chemotaxis protein"/>
    <property type="match status" value="1"/>
</dbReference>
<evidence type="ECO:0000259" key="12">
    <source>
        <dbReference type="PROSITE" id="PS50111"/>
    </source>
</evidence>
<dbReference type="PANTHER" id="PTHR32089">
    <property type="entry name" value="METHYL-ACCEPTING CHEMOTAXIS PROTEIN MCPB"/>
    <property type="match status" value="1"/>
</dbReference>
<keyword evidence="15" id="KW-1185">Reference proteome</keyword>
<dbReference type="Pfam" id="PF00672">
    <property type="entry name" value="HAMP"/>
    <property type="match status" value="1"/>
</dbReference>
<protein>
    <submittedName>
        <fullName evidence="14">Methyl-accepting chemotaxis protein</fullName>
    </submittedName>
</protein>
<evidence type="ECO:0000256" key="10">
    <source>
        <dbReference type="PROSITE-ProRule" id="PRU00284"/>
    </source>
</evidence>
<evidence type="ECO:0000313" key="15">
    <source>
        <dbReference type="Proteomes" id="UP001649381"/>
    </source>
</evidence>
<evidence type="ECO:0000256" key="4">
    <source>
        <dbReference type="ARBA" id="ARBA00022500"/>
    </source>
</evidence>
<name>A0ABS9H4E7_9BACL</name>
<proteinExistence type="inferred from homology"/>
<accession>A0ABS9H4E7</accession>
<feature type="domain" description="Methyl-accepting transducer" evidence="12">
    <location>
        <begin position="383"/>
        <end position="640"/>
    </location>
</feature>
<evidence type="ECO:0000256" key="6">
    <source>
        <dbReference type="ARBA" id="ARBA00022989"/>
    </source>
</evidence>
<dbReference type="CDD" id="cd11386">
    <property type="entry name" value="MCP_signal"/>
    <property type="match status" value="1"/>
</dbReference>
<dbReference type="PROSITE" id="PS50885">
    <property type="entry name" value="HAMP"/>
    <property type="match status" value="1"/>
</dbReference>
<evidence type="ECO:0000256" key="8">
    <source>
        <dbReference type="ARBA" id="ARBA00023224"/>
    </source>
</evidence>
<evidence type="ECO:0000256" key="1">
    <source>
        <dbReference type="ARBA" id="ARBA00004651"/>
    </source>
</evidence>
<keyword evidence="2" id="KW-1003">Cell membrane</keyword>
<dbReference type="Proteomes" id="UP001649381">
    <property type="component" value="Unassembled WGS sequence"/>
</dbReference>
<feature type="domain" description="HAMP" evidence="13">
    <location>
        <begin position="312"/>
        <end position="364"/>
    </location>
</feature>
<evidence type="ECO:0000256" key="2">
    <source>
        <dbReference type="ARBA" id="ARBA00022475"/>
    </source>
</evidence>
<dbReference type="CDD" id="cd06225">
    <property type="entry name" value="HAMP"/>
    <property type="match status" value="1"/>
</dbReference>
<dbReference type="Pfam" id="PF02743">
    <property type="entry name" value="dCache_1"/>
    <property type="match status" value="1"/>
</dbReference>
<dbReference type="InterPro" id="IPR004090">
    <property type="entry name" value="Chemotax_Me-accpt_rcpt"/>
</dbReference>
<organism evidence="14 15">
    <name type="scientific">Pseudalkalibacillus berkeleyi</name>
    <dbReference type="NCBI Taxonomy" id="1069813"/>
    <lineage>
        <taxon>Bacteria</taxon>
        <taxon>Bacillati</taxon>
        <taxon>Bacillota</taxon>
        <taxon>Bacilli</taxon>
        <taxon>Bacillales</taxon>
        <taxon>Fictibacillaceae</taxon>
        <taxon>Pseudalkalibacillus</taxon>
    </lineage>
</organism>
<gene>
    <name evidence="14" type="ORF">L2716_13330</name>
</gene>
<dbReference type="InterPro" id="IPR003660">
    <property type="entry name" value="HAMP_dom"/>
</dbReference>
<keyword evidence="6 11" id="KW-1133">Transmembrane helix</keyword>
<dbReference type="PANTHER" id="PTHR32089:SF114">
    <property type="entry name" value="METHYL-ACCEPTING CHEMOTAXIS PROTEIN MCPB"/>
    <property type="match status" value="1"/>
</dbReference>
<keyword evidence="8 10" id="KW-0807">Transducer</keyword>
<dbReference type="SMART" id="SM00283">
    <property type="entry name" value="MA"/>
    <property type="match status" value="1"/>
</dbReference>
<evidence type="ECO:0000256" key="3">
    <source>
        <dbReference type="ARBA" id="ARBA00022481"/>
    </source>
</evidence>
<evidence type="ECO:0000256" key="9">
    <source>
        <dbReference type="ARBA" id="ARBA00029447"/>
    </source>
</evidence>
<dbReference type="PRINTS" id="PR00260">
    <property type="entry name" value="CHEMTRNSDUCR"/>
</dbReference>
<feature type="transmembrane region" description="Helical" evidence="11">
    <location>
        <begin position="20"/>
        <end position="40"/>
    </location>
</feature>
<dbReference type="InterPro" id="IPR029151">
    <property type="entry name" value="Sensor-like_sf"/>
</dbReference>
<comment type="similarity">
    <text evidence="9">Belongs to the methyl-accepting chemotaxis (MCP) protein family.</text>
</comment>
<dbReference type="RefSeq" id="WP_236336355.1">
    <property type="nucleotide sequence ID" value="NZ_JAKIJS010000001.1"/>
</dbReference>
<evidence type="ECO:0000256" key="7">
    <source>
        <dbReference type="ARBA" id="ARBA00023136"/>
    </source>
</evidence>
<evidence type="ECO:0000256" key="5">
    <source>
        <dbReference type="ARBA" id="ARBA00022692"/>
    </source>
</evidence>
<feature type="transmembrane region" description="Helical" evidence="11">
    <location>
        <begin position="288"/>
        <end position="310"/>
    </location>
</feature>
<dbReference type="Pfam" id="PF00015">
    <property type="entry name" value="MCPsignal"/>
    <property type="match status" value="1"/>
</dbReference>
<dbReference type="SMART" id="SM00304">
    <property type="entry name" value="HAMP"/>
    <property type="match status" value="1"/>
</dbReference>
<dbReference type="SUPFAM" id="SSF58104">
    <property type="entry name" value="Methyl-accepting chemotaxis protein (MCP) signaling domain"/>
    <property type="match status" value="1"/>
</dbReference>
<comment type="subcellular location">
    <subcellularLocation>
        <location evidence="1">Cell membrane</location>
        <topology evidence="1">Multi-pass membrane protein</topology>
    </subcellularLocation>
</comment>